<dbReference type="OrthoDB" id="5985749at2759"/>
<feature type="region of interest" description="Disordered" evidence="1">
    <location>
        <begin position="418"/>
        <end position="437"/>
    </location>
</feature>
<dbReference type="Gene3D" id="1.10.340.70">
    <property type="match status" value="1"/>
</dbReference>
<dbReference type="PANTHER" id="PTHR47331:SF1">
    <property type="entry name" value="GAG-LIKE PROTEIN"/>
    <property type="match status" value="1"/>
</dbReference>
<sequence>MKKKRADAEYRKKENIHSMQRYNNIETIKEKKKKAVAKRKMPSLEHAREIDKQSNRKRKVENPEHIREIAKRSLRKQKAENPEHRKKINTQSFKKRKVKNSEPISQIKRNYVKVKKTVRSVHGIAQCAKMQYQSALPTIDSYDLQAQKNEHSVISMINLFHNNIKCGPEYICTCRDQLWYTESSVVKCDVNKYKDLQDNILTAAVDNSGSIEDDSDGWCEVDECPSGSTDTQEPDVGENANIVISFAPGEGNKPLGKNNPDNSRRLQLLIQHCYGKAREAIESCVNLPVEEGYYVAKNTLREDFGTPHIIARAPIKKLENLPLLKQAVGQSLLEFARHLEVAERTLTSMGPEYVSDLNHTNTLRKLNRKLLLFMRVKWTECAGRIIKSGQRPRFLDFLQFFKQRATLVNNEFGEDLNCSPSRDKEKGKGRDGRNRTPHKFTTMAIGARNDRSPQHKGLHRTTGARPGCAVCSNRYGVWRCGKFIGLPYQDKMKIVQENSLCIKCLNVGHYARIYPRTNLKCQKEGCNKEHNTLLHPPTSKPDGGSTSQSQLNRKGLRWNTIDSSNSETSNQDGVNVTAATGAGERVCLRVVPLKVKVKGSDLLPVETYALLYSESTVTLCHEHLLKKLGVSGPRLNFTLSGMTGSTRVERQLLDIVERSMYETVSVELPNVRTVKQMQISSDCIVKEVGLTRWSHLCDIELQELGVGEVMLVIGLKEKPSLFLPQEYKAGGEDEPVAVRYSLGWTVTGPVHGQKDDPNCSANFTRTRESSIVYDNVPVLREEHVCLSPIEGRRLSKQPDNDDSGQVLNEQFTDELAGQKDTNLSLFSKVEYEIRDEELYQQLERLWKTDFENTEVETKVLVDPKDRDSLRFLWWQNGDLTKELKEYGMVKHLFGAKSSPSVANFCLRKTAQLHQEEFEEEVIETVYRDMYIDDMMRSTSTTEKAISLASQLRTFLEKGGFRLTKWYSNDREVIATISESERAKSVVNLELAQLPTESALGLKWNIKENKFVWEVMEMLQRRCDQPSSLCICDGKGKVGSLREISAPRLELTAAVISVRLSKIIREELDMSMDRVCYWSDSTSVLKCINNESRRFHTFESIRLTVIRNGSKPSEWRYVNRDDNPADDGSKELQVAEREIFKRVQQVAFLEVIDLLSATECCEDKRYSKKVLKKAGASIRRLNTQTKEGLLRVGGRLVNAPFGDERKHPIILPHKHHRTDLIIKHCRENLGHMGQESVLSSLRETVWIVKGISAVRRVLRRCMTCQRQKSACPGEQFMADLPEMDARIPSKLVRKEEVEQAKKKLGENHVRVAKMQERVNRSTKPISELERRQFSALKSSDRAASNAGMRPATLASAASVAISNQSSVRQPATTAVSVGPLSNQYAEASSRPPSRNPAVASAGPSLCSTRTQVELEHQRVFGYMPRSDTQGGTSRRKASGRGQQPPAKKRK</sequence>
<comment type="caution">
    <text evidence="3">The sequence shown here is derived from an EMBL/GenBank/DDBJ whole genome shotgun (WGS) entry which is preliminary data.</text>
</comment>
<feature type="compositionally biased region" description="Basic and acidic residues" evidence="1">
    <location>
        <begin position="421"/>
        <end position="434"/>
    </location>
</feature>
<name>A0A2B4S6R7_STYPI</name>
<feature type="region of interest" description="Disordered" evidence="1">
    <location>
        <begin position="1382"/>
        <end position="1449"/>
    </location>
</feature>
<dbReference type="InterPro" id="IPR041588">
    <property type="entry name" value="Integrase_H2C2"/>
</dbReference>
<feature type="compositionally biased region" description="Basic residues" evidence="1">
    <location>
        <begin position="84"/>
        <end position="98"/>
    </location>
</feature>
<keyword evidence="4" id="KW-1185">Reference proteome</keyword>
<feature type="compositionally biased region" description="Basic and acidic residues" evidence="1">
    <location>
        <begin position="42"/>
        <end position="83"/>
    </location>
</feature>
<dbReference type="Pfam" id="PF17921">
    <property type="entry name" value="Integrase_H2C2"/>
    <property type="match status" value="1"/>
</dbReference>
<dbReference type="EMBL" id="LSMT01000160">
    <property type="protein sequence ID" value="PFX25076.1"/>
    <property type="molecule type" value="Genomic_DNA"/>
</dbReference>
<dbReference type="InterPro" id="IPR008042">
    <property type="entry name" value="Retrotrans_Pao"/>
</dbReference>
<reference evidence="4" key="1">
    <citation type="journal article" date="2017" name="bioRxiv">
        <title>Comparative analysis of the genomes of Stylophora pistillata and Acropora digitifera provides evidence for extensive differences between species of corals.</title>
        <authorList>
            <person name="Voolstra C.R."/>
            <person name="Li Y."/>
            <person name="Liew Y.J."/>
            <person name="Baumgarten S."/>
            <person name="Zoccola D."/>
            <person name="Flot J.-F."/>
            <person name="Tambutte S."/>
            <person name="Allemand D."/>
            <person name="Aranda M."/>
        </authorList>
    </citation>
    <scope>NUCLEOTIDE SEQUENCE [LARGE SCALE GENOMIC DNA]</scope>
</reference>
<dbReference type="PANTHER" id="PTHR47331">
    <property type="entry name" value="PHD-TYPE DOMAIN-CONTAINING PROTEIN"/>
    <property type="match status" value="1"/>
</dbReference>
<accession>A0A2B4S6R7</accession>
<evidence type="ECO:0000256" key="1">
    <source>
        <dbReference type="SAM" id="MobiDB-lite"/>
    </source>
</evidence>
<proteinExistence type="predicted"/>
<feature type="domain" description="Integrase zinc-binding" evidence="2">
    <location>
        <begin position="1216"/>
        <end position="1268"/>
    </location>
</feature>
<organism evidence="3 4">
    <name type="scientific">Stylophora pistillata</name>
    <name type="common">Smooth cauliflower coral</name>
    <dbReference type="NCBI Taxonomy" id="50429"/>
    <lineage>
        <taxon>Eukaryota</taxon>
        <taxon>Metazoa</taxon>
        <taxon>Cnidaria</taxon>
        <taxon>Anthozoa</taxon>
        <taxon>Hexacorallia</taxon>
        <taxon>Scleractinia</taxon>
        <taxon>Astrocoeniina</taxon>
        <taxon>Pocilloporidae</taxon>
        <taxon>Stylophora</taxon>
    </lineage>
</organism>
<evidence type="ECO:0000259" key="2">
    <source>
        <dbReference type="Pfam" id="PF17921"/>
    </source>
</evidence>
<feature type="region of interest" description="Disordered" evidence="1">
    <location>
        <begin position="35"/>
        <end position="101"/>
    </location>
</feature>
<protein>
    <recommendedName>
        <fullName evidence="2">Integrase zinc-binding domain-containing protein</fullName>
    </recommendedName>
</protein>
<evidence type="ECO:0000313" key="3">
    <source>
        <dbReference type="EMBL" id="PFX25076.1"/>
    </source>
</evidence>
<dbReference type="Pfam" id="PF05380">
    <property type="entry name" value="Peptidase_A17"/>
    <property type="match status" value="1"/>
</dbReference>
<feature type="region of interest" description="Disordered" evidence="1">
    <location>
        <begin position="532"/>
        <end position="552"/>
    </location>
</feature>
<dbReference type="Proteomes" id="UP000225706">
    <property type="component" value="Unassembled WGS sequence"/>
</dbReference>
<evidence type="ECO:0000313" key="4">
    <source>
        <dbReference type="Proteomes" id="UP000225706"/>
    </source>
</evidence>
<gene>
    <name evidence="3" type="ORF">AWC38_SpisGene10297</name>
</gene>
<feature type="compositionally biased region" description="Polar residues" evidence="1">
    <location>
        <begin position="1382"/>
        <end position="1391"/>
    </location>
</feature>